<feature type="compositionally biased region" description="Polar residues" evidence="1">
    <location>
        <begin position="63"/>
        <end position="77"/>
    </location>
</feature>
<dbReference type="Proteomes" id="UP001164746">
    <property type="component" value="Chromosome 10"/>
</dbReference>
<evidence type="ECO:0000313" key="2">
    <source>
        <dbReference type="EMBL" id="WAR18017.1"/>
    </source>
</evidence>
<name>A0ABY7F8R6_MYAAR</name>
<protein>
    <submittedName>
        <fullName evidence="2">Uncharacterized protein</fullName>
    </submittedName>
</protein>
<evidence type="ECO:0000313" key="3">
    <source>
        <dbReference type="Proteomes" id="UP001164746"/>
    </source>
</evidence>
<keyword evidence="3" id="KW-1185">Reference proteome</keyword>
<organism evidence="2 3">
    <name type="scientific">Mya arenaria</name>
    <name type="common">Soft-shell clam</name>
    <dbReference type="NCBI Taxonomy" id="6604"/>
    <lineage>
        <taxon>Eukaryota</taxon>
        <taxon>Metazoa</taxon>
        <taxon>Spiralia</taxon>
        <taxon>Lophotrochozoa</taxon>
        <taxon>Mollusca</taxon>
        <taxon>Bivalvia</taxon>
        <taxon>Autobranchia</taxon>
        <taxon>Heteroconchia</taxon>
        <taxon>Euheterodonta</taxon>
        <taxon>Imparidentia</taxon>
        <taxon>Neoheterodontei</taxon>
        <taxon>Myida</taxon>
        <taxon>Myoidea</taxon>
        <taxon>Myidae</taxon>
        <taxon>Mya</taxon>
    </lineage>
</organism>
<gene>
    <name evidence="2" type="ORF">MAR_032611</name>
</gene>
<proteinExistence type="predicted"/>
<feature type="region of interest" description="Disordered" evidence="1">
    <location>
        <begin position="57"/>
        <end position="77"/>
    </location>
</feature>
<dbReference type="EMBL" id="CP111021">
    <property type="protein sequence ID" value="WAR18017.1"/>
    <property type="molecule type" value="Genomic_DNA"/>
</dbReference>
<evidence type="ECO:0000256" key="1">
    <source>
        <dbReference type="SAM" id="MobiDB-lite"/>
    </source>
</evidence>
<feature type="non-terminal residue" evidence="2">
    <location>
        <position position="77"/>
    </location>
</feature>
<sequence>MFSVELKGGDICLPCLCKLCSTIIELSSTIRQMILSYEATEILKELRKKHYEESDRKQGMIFNPSTGKTTLENCQQN</sequence>
<accession>A0ABY7F8R6</accession>
<reference evidence="2" key="1">
    <citation type="submission" date="2022-11" db="EMBL/GenBank/DDBJ databases">
        <title>Centuries of genome instability and evolution in soft-shell clam transmissible cancer (bioRxiv).</title>
        <authorList>
            <person name="Hart S.F.M."/>
            <person name="Yonemitsu M.A."/>
            <person name="Giersch R.M."/>
            <person name="Beal B.F."/>
            <person name="Arriagada G."/>
            <person name="Davis B.W."/>
            <person name="Ostrander E.A."/>
            <person name="Goff S.P."/>
            <person name="Metzger M.J."/>
        </authorList>
    </citation>
    <scope>NUCLEOTIDE SEQUENCE</scope>
    <source>
        <strain evidence="2">MELC-2E11</strain>
        <tissue evidence="2">Siphon/mantle</tissue>
    </source>
</reference>